<gene>
    <name evidence="2" type="ORF">KUV50_13060</name>
</gene>
<feature type="region of interest" description="Disordered" evidence="1">
    <location>
        <begin position="1"/>
        <end position="34"/>
    </location>
</feature>
<evidence type="ECO:0000313" key="2">
    <source>
        <dbReference type="EMBL" id="MBY5959074.1"/>
    </source>
</evidence>
<dbReference type="AlphaFoldDB" id="A0A953HPX8"/>
<reference evidence="2" key="1">
    <citation type="submission" date="2021-06" db="EMBL/GenBank/DDBJ databases">
        <title>44 bacteria genomes isolated from Dapeng, Shenzhen.</title>
        <authorList>
            <person name="Zheng W."/>
            <person name="Yu S."/>
            <person name="Huang Y."/>
        </authorList>
    </citation>
    <scope>NUCLEOTIDE SEQUENCE</scope>
    <source>
        <strain evidence="2">DP5N28-2</strain>
    </source>
</reference>
<sequence length="74" mass="8637">MSTEHKGKQQKTKSADTEQFRDQGQFNDDKNKITSRVDVDTDHYLEAKWESVRKPLQVNKKILIEGFRSNALDI</sequence>
<evidence type="ECO:0000313" key="3">
    <source>
        <dbReference type="Proteomes" id="UP000753961"/>
    </source>
</evidence>
<proteinExistence type="predicted"/>
<keyword evidence="3" id="KW-1185">Reference proteome</keyword>
<evidence type="ECO:0000256" key="1">
    <source>
        <dbReference type="SAM" id="MobiDB-lite"/>
    </source>
</evidence>
<name>A0A953HPX8_9BACT</name>
<comment type="caution">
    <text evidence="2">The sequence shown here is derived from an EMBL/GenBank/DDBJ whole genome shotgun (WGS) entry which is preliminary data.</text>
</comment>
<dbReference type="RefSeq" id="WP_222580607.1">
    <property type="nucleotide sequence ID" value="NZ_JAHVHU010000011.1"/>
</dbReference>
<accession>A0A953HPX8</accession>
<organism evidence="2 3">
    <name type="scientific">Membranihabitans marinus</name>
    <dbReference type="NCBI Taxonomy" id="1227546"/>
    <lineage>
        <taxon>Bacteria</taxon>
        <taxon>Pseudomonadati</taxon>
        <taxon>Bacteroidota</taxon>
        <taxon>Saprospiria</taxon>
        <taxon>Saprospirales</taxon>
        <taxon>Saprospiraceae</taxon>
        <taxon>Membranihabitans</taxon>
    </lineage>
</organism>
<dbReference type="EMBL" id="JAHVHU010000011">
    <property type="protein sequence ID" value="MBY5959074.1"/>
    <property type="molecule type" value="Genomic_DNA"/>
</dbReference>
<dbReference type="Proteomes" id="UP000753961">
    <property type="component" value="Unassembled WGS sequence"/>
</dbReference>
<protein>
    <submittedName>
        <fullName evidence="2">Uncharacterized protein</fullName>
    </submittedName>
</protein>